<dbReference type="Pfam" id="PF14085">
    <property type="entry name" value="DUF4265"/>
    <property type="match status" value="1"/>
</dbReference>
<dbReference type="RefSeq" id="WP_189023570.1">
    <property type="nucleotide sequence ID" value="NZ_BMKR01000005.1"/>
</dbReference>
<comment type="caution">
    <text evidence="1">The sequence shown here is derived from an EMBL/GenBank/DDBJ whole genome shotgun (WGS) entry which is preliminary data.</text>
</comment>
<reference evidence="1" key="2">
    <citation type="submission" date="2020-09" db="EMBL/GenBank/DDBJ databases">
        <authorList>
            <person name="Sun Q."/>
            <person name="Zhou Y."/>
        </authorList>
    </citation>
    <scope>NUCLEOTIDE SEQUENCE</scope>
    <source>
        <strain evidence="1">CGMCC 1.16134</strain>
    </source>
</reference>
<dbReference type="InterPro" id="IPR025361">
    <property type="entry name" value="DUF4265"/>
</dbReference>
<protein>
    <recommendedName>
        <fullName evidence="3">DUF4265 domain-containing protein</fullName>
    </recommendedName>
</protein>
<sequence>MPEPLGLHICFDELSREIEILDVTLVEKDNYRIEETPIFNPAVAMGDIIRLKEESGIYYYQETVQKSGLKRYAWLLSEEAVHSAELRMLKQKITESQGKWEQIFGGLLVIHVPQSCAIDVDVEMSAITRRFGI</sequence>
<evidence type="ECO:0008006" key="3">
    <source>
        <dbReference type="Google" id="ProtNLM"/>
    </source>
</evidence>
<keyword evidence="2" id="KW-1185">Reference proteome</keyword>
<evidence type="ECO:0000313" key="2">
    <source>
        <dbReference type="Proteomes" id="UP000637643"/>
    </source>
</evidence>
<evidence type="ECO:0000313" key="1">
    <source>
        <dbReference type="EMBL" id="GGF71269.1"/>
    </source>
</evidence>
<proteinExistence type="predicted"/>
<accession>A0A917C432</accession>
<dbReference type="EMBL" id="BMKR01000005">
    <property type="protein sequence ID" value="GGF71269.1"/>
    <property type="molecule type" value="Genomic_DNA"/>
</dbReference>
<name>A0A917C432_9BACL</name>
<organism evidence="1 2">
    <name type="scientific">Paenibacillus albidus</name>
    <dbReference type="NCBI Taxonomy" id="2041023"/>
    <lineage>
        <taxon>Bacteria</taxon>
        <taxon>Bacillati</taxon>
        <taxon>Bacillota</taxon>
        <taxon>Bacilli</taxon>
        <taxon>Bacillales</taxon>
        <taxon>Paenibacillaceae</taxon>
        <taxon>Paenibacillus</taxon>
    </lineage>
</organism>
<dbReference type="AlphaFoldDB" id="A0A917C432"/>
<gene>
    <name evidence="1" type="ORF">GCM10010912_15540</name>
</gene>
<dbReference type="Proteomes" id="UP000637643">
    <property type="component" value="Unassembled WGS sequence"/>
</dbReference>
<reference evidence="1" key="1">
    <citation type="journal article" date="2014" name="Int. J. Syst. Evol. Microbiol.">
        <title>Complete genome sequence of Corynebacterium casei LMG S-19264T (=DSM 44701T), isolated from a smear-ripened cheese.</title>
        <authorList>
            <consortium name="US DOE Joint Genome Institute (JGI-PGF)"/>
            <person name="Walter F."/>
            <person name="Albersmeier A."/>
            <person name="Kalinowski J."/>
            <person name="Ruckert C."/>
        </authorList>
    </citation>
    <scope>NUCLEOTIDE SEQUENCE</scope>
    <source>
        <strain evidence="1">CGMCC 1.16134</strain>
    </source>
</reference>